<dbReference type="EMBL" id="FNWV01000002">
    <property type="protein sequence ID" value="SEH46316.1"/>
    <property type="molecule type" value="Genomic_DNA"/>
</dbReference>
<dbReference type="InterPro" id="IPR013324">
    <property type="entry name" value="RNA_pol_sigma_r3/r4-like"/>
</dbReference>
<dbReference type="OrthoDB" id="1822974at2"/>
<dbReference type="Gene3D" id="1.10.10.10">
    <property type="entry name" value="Winged helix-like DNA-binding domain superfamily/Winged helix DNA-binding domain"/>
    <property type="match status" value="1"/>
</dbReference>
<feature type="domain" description="RNA polymerase sigma factor 70 region 4 type 2" evidence="1">
    <location>
        <begin position="46"/>
        <end position="91"/>
    </location>
</feature>
<name>A0A1H6ID68_RUMFL</name>
<sequence>MSKRNSYTDTFTGEADKGIRMILGCNNDEEGNAQRLRRVLLKVINNELTPRQKEIIMLYYFKDVDIVSISKRLGVSPQAVSAVMSRARMRMFRILQYYI</sequence>
<evidence type="ECO:0000313" key="2">
    <source>
        <dbReference type="EMBL" id="SEH46316.1"/>
    </source>
</evidence>
<evidence type="ECO:0000313" key="3">
    <source>
        <dbReference type="Proteomes" id="UP000183190"/>
    </source>
</evidence>
<dbReference type="AlphaFoldDB" id="A0A1H6ID68"/>
<accession>A0A1H6ID68</accession>
<proteinExistence type="predicted"/>
<protein>
    <submittedName>
        <fullName evidence="2">RNA polymerase sigma-70 factor, ECF subfamily</fullName>
    </submittedName>
</protein>
<evidence type="ECO:0000259" key="1">
    <source>
        <dbReference type="Pfam" id="PF08281"/>
    </source>
</evidence>
<dbReference type="GO" id="GO:0006352">
    <property type="term" value="P:DNA-templated transcription initiation"/>
    <property type="evidence" value="ECO:0007669"/>
    <property type="project" value="InterPro"/>
</dbReference>
<dbReference type="SUPFAM" id="SSF88659">
    <property type="entry name" value="Sigma3 and sigma4 domains of RNA polymerase sigma factors"/>
    <property type="match status" value="1"/>
</dbReference>
<dbReference type="InterPro" id="IPR013249">
    <property type="entry name" value="RNA_pol_sigma70_r4_t2"/>
</dbReference>
<dbReference type="Pfam" id="PF08281">
    <property type="entry name" value="Sigma70_r4_2"/>
    <property type="match status" value="1"/>
</dbReference>
<dbReference type="GO" id="GO:0016987">
    <property type="term" value="F:sigma factor activity"/>
    <property type="evidence" value="ECO:0007669"/>
    <property type="project" value="InterPro"/>
</dbReference>
<dbReference type="InterPro" id="IPR036388">
    <property type="entry name" value="WH-like_DNA-bd_sf"/>
</dbReference>
<reference evidence="2 3" key="1">
    <citation type="submission" date="2016-10" db="EMBL/GenBank/DDBJ databases">
        <authorList>
            <person name="de Groot N.N."/>
        </authorList>
    </citation>
    <scope>NUCLEOTIDE SEQUENCE [LARGE SCALE GENOMIC DNA]</scope>
    <source>
        <strain evidence="2 3">YAD2003</strain>
    </source>
</reference>
<dbReference type="Proteomes" id="UP000183190">
    <property type="component" value="Unassembled WGS sequence"/>
</dbReference>
<gene>
    <name evidence="2" type="ORF">SAMN02910265_00801</name>
</gene>
<organism evidence="2 3">
    <name type="scientific">Ruminococcus flavefaciens</name>
    <dbReference type="NCBI Taxonomy" id="1265"/>
    <lineage>
        <taxon>Bacteria</taxon>
        <taxon>Bacillati</taxon>
        <taxon>Bacillota</taxon>
        <taxon>Clostridia</taxon>
        <taxon>Eubacteriales</taxon>
        <taxon>Oscillospiraceae</taxon>
        <taxon>Ruminococcus</taxon>
    </lineage>
</organism>
<dbReference type="GO" id="GO:0003677">
    <property type="term" value="F:DNA binding"/>
    <property type="evidence" value="ECO:0007669"/>
    <property type="project" value="InterPro"/>
</dbReference>